<accession>A0A168H0K7</accession>
<dbReference type="PANTHER" id="PTHR21860">
    <property type="entry name" value="TRANSCRIPTION INITIATION FACTOR IIIC TFIIIC , POLYPEPTIDE 6-RELATED"/>
    <property type="match status" value="1"/>
</dbReference>
<dbReference type="Gene3D" id="2.60.40.4370">
    <property type="match status" value="1"/>
</dbReference>
<protein>
    <recommendedName>
        <fullName evidence="2">Transcription factor TFIIIC triple barrel domain-containing protein</fullName>
    </recommendedName>
</protein>
<dbReference type="GO" id="GO:0000127">
    <property type="term" value="C:transcription factor TFIIIC complex"/>
    <property type="evidence" value="ECO:0007669"/>
    <property type="project" value="TreeGrafter"/>
</dbReference>
<evidence type="ECO:0000313" key="3">
    <source>
        <dbReference type="EMBL" id="OAC98234.1"/>
    </source>
</evidence>
<dbReference type="OrthoDB" id="1877767at2759"/>
<gene>
    <name evidence="3" type="ORF">MUCCIDRAFT_115762</name>
</gene>
<feature type="domain" description="Transcription factor TFIIIC triple barrel" evidence="2">
    <location>
        <begin position="9"/>
        <end position="119"/>
    </location>
</feature>
<dbReference type="EMBL" id="AMYB01000011">
    <property type="protein sequence ID" value="OAC98234.1"/>
    <property type="molecule type" value="Genomic_DNA"/>
</dbReference>
<evidence type="ECO:0000313" key="4">
    <source>
        <dbReference type="Proteomes" id="UP000077051"/>
    </source>
</evidence>
<dbReference type="AlphaFoldDB" id="A0A168H0K7"/>
<dbReference type="InterPro" id="IPR042771">
    <property type="entry name" value="GTF3C6-like"/>
</dbReference>
<dbReference type="Pfam" id="PF10419">
    <property type="entry name" value="TFIIIC_sub6"/>
    <property type="match status" value="1"/>
</dbReference>
<feature type="compositionally biased region" description="Basic and acidic residues" evidence="1">
    <location>
        <begin position="124"/>
        <end position="133"/>
    </location>
</feature>
<dbReference type="Proteomes" id="UP000077051">
    <property type="component" value="Unassembled WGS sequence"/>
</dbReference>
<dbReference type="VEuPathDB" id="FungiDB:MUCCIDRAFT_115762"/>
<feature type="region of interest" description="Disordered" evidence="1">
    <location>
        <begin position="121"/>
        <end position="142"/>
    </location>
</feature>
<sequence length="142" mass="16102">MSDSEYEYEEESSYVTFDMGRTISSNFVDQKARAGCRIVGMEEGRPLLQLGGLTFEGAVDETIGTHLLFEVKEKVHDTKGLLPLLTSMRSENDAPKQQKYTTEYFCSTENTIKMDTVSIRHKKPEKEAPKTALDELEEEVLL</sequence>
<dbReference type="STRING" id="747725.A0A168H0K7"/>
<organism evidence="3 4">
    <name type="scientific">Mucor lusitanicus CBS 277.49</name>
    <dbReference type="NCBI Taxonomy" id="747725"/>
    <lineage>
        <taxon>Eukaryota</taxon>
        <taxon>Fungi</taxon>
        <taxon>Fungi incertae sedis</taxon>
        <taxon>Mucoromycota</taxon>
        <taxon>Mucoromycotina</taxon>
        <taxon>Mucoromycetes</taxon>
        <taxon>Mucorales</taxon>
        <taxon>Mucorineae</taxon>
        <taxon>Mucoraceae</taxon>
        <taxon>Mucor</taxon>
    </lineage>
</organism>
<dbReference type="GO" id="GO:0006383">
    <property type="term" value="P:transcription by RNA polymerase III"/>
    <property type="evidence" value="ECO:0007669"/>
    <property type="project" value="InterPro"/>
</dbReference>
<comment type="caution">
    <text evidence="3">The sequence shown here is derived from an EMBL/GenBank/DDBJ whole genome shotgun (WGS) entry which is preliminary data.</text>
</comment>
<proteinExistence type="predicted"/>
<dbReference type="PANTHER" id="PTHR21860:SF2">
    <property type="entry name" value="GENERAL TRANSCRIPTION FACTOR 3C POLYPEPTIDE 6"/>
    <property type="match status" value="1"/>
</dbReference>
<reference evidence="3 4" key="1">
    <citation type="submission" date="2015-06" db="EMBL/GenBank/DDBJ databases">
        <title>Expansion of signal transduction pathways in fungi by whole-genome duplication.</title>
        <authorList>
            <consortium name="DOE Joint Genome Institute"/>
            <person name="Corrochano L.M."/>
            <person name="Kuo A."/>
            <person name="Marcet-Houben M."/>
            <person name="Polaino S."/>
            <person name="Salamov A."/>
            <person name="Villalobos J.M."/>
            <person name="Alvarez M.I."/>
            <person name="Avalos J."/>
            <person name="Benito E.P."/>
            <person name="Benoit I."/>
            <person name="Burger G."/>
            <person name="Camino L.P."/>
            <person name="Canovas D."/>
            <person name="Cerda-Olmedo E."/>
            <person name="Cheng J.-F."/>
            <person name="Dominguez A."/>
            <person name="Elias M."/>
            <person name="Eslava A.P."/>
            <person name="Glaser F."/>
            <person name="Grimwood J."/>
            <person name="Gutierrez G."/>
            <person name="Heitman J."/>
            <person name="Henrissat B."/>
            <person name="Iturriaga E.A."/>
            <person name="Lang B.F."/>
            <person name="Lavin J.L."/>
            <person name="Lee S."/>
            <person name="Li W."/>
            <person name="Lindquist E."/>
            <person name="Lopez-Garcia S."/>
            <person name="Luque E.M."/>
            <person name="Marcos A.T."/>
            <person name="Martin J."/>
            <person name="Mccluskey K."/>
            <person name="Medina H.R."/>
            <person name="Miralles-Duran A."/>
            <person name="Miyazaki A."/>
            <person name="Munoz-Torres E."/>
            <person name="Oguiza J.A."/>
            <person name="Ohm R."/>
            <person name="Olmedo M."/>
            <person name="Orejas M."/>
            <person name="Ortiz-Castellanos L."/>
            <person name="Pisabarro A.G."/>
            <person name="Rodriguez-Romero J."/>
            <person name="Ruiz-Herrera J."/>
            <person name="Ruiz-Vazquez R."/>
            <person name="Sanz C."/>
            <person name="Schackwitz W."/>
            <person name="Schmutz J."/>
            <person name="Shahriari M."/>
            <person name="Shelest E."/>
            <person name="Silva-Franco F."/>
            <person name="Soanes D."/>
            <person name="Syed K."/>
            <person name="Tagua V.G."/>
            <person name="Talbot N.J."/>
            <person name="Thon M."/>
            <person name="De Vries R.P."/>
            <person name="Wiebenga A."/>
            <person name="Yadav J.S."/>
            <person name="Braun E.L."/>
            <person name="Baker S."/>
            <person name="Garre V."/>
            <person name="Horwitz B."/>
            <person name="Torres-Martinez S."/>
            <person name="Idnurm A."/>
            <person name="Herrera-Estrella A."/>
            <person name="Gabaldon T."/>
            <person name="Grigoriev I.V."/>
        </authorList>
    </citation>
    <scope>NUCLEOTIDE SEQUENCE [LARGE SCALE GENOMIC DNA]</scope>
    <source>
        <strain evidence="3 4">CBS 277.49</strain>
    </source>
</reference>
<keyword evidence="4" id="KW-1185">Reference proteome</keyword>
<name>A0A168H0K7_MUCCL</name>
<evidence type="ECO:0000256" key="1">
    <source>
        <dbReference type="SAM" id="MobiDB-lite"/>
    </source>
</evidence>
<evidence type="ECO:0000259" key="2">
    <source>
        <dbReference type="Pfam" id="PF10419"/>
    </source>
</evidence>
<dbReference type="InterPro" id="IPR019481">
    <property type="entry name" value="TFIIIC_triple_barrel"/>
</dbReference>